<sequence>MLGHALIVALKQLEELEKSGRFQATIAVFRELKAPDFVEDRRYIYDNLPENTEDIEAVQLKSHFLNVEAALTAFDRVGYLLREKHIDAEPIIP</sequence>
<comment type="caution">
    <text evidence="1">The sequence shown here is derived from an EMBL/GenBank/DDBJ whole genome shotgun (WGS) entry which is preliminary data.</text>
</comment>
<evidence type="ECO:0000313" key="2">
    <source>
        <dbReference type="Proteomes" id="UP000179214"/>
    </source>
</evidence>
<proteinExistence type="predicted"/>
<protein>
    <submittedName>
        <fullName evidence="1">Uncharacterized protein</fullName>
    </submittedName>
</protein>
<dbReference type="EMBL" id="MHOV01000022">
    <property type="protein sequence ID" value="OGZ69964.1"/>
    <property type="molecule type" value="Genomic_DNA"/>
</dbReference>
<reference evidence="1 2" key="1">
    <citation type="journal article" date="2016" name="Nat. Commun.">
        <title>Thousands of microbial genomes shed light on interconnected biogeochemical processes in an aquifer system.</title>
        <authorList>
            <person name="Anantharaman K."/>
            <person name="Brown C.T."/>
            <person name="Hug L.A."/>
            <person name="Sharon I."/>
            <person name="Castelle C.J."/>
            <person name="Probst A.J."/>
            <person name="Thomas B.C."/>
            <person name="Singh A."/>
            <person name="Wilkins M.J."/>
            <person name="Karaoz U."/>
            <person name="Brodie E.L."/>
            <person name="Williams K.H."/>
            <person name="Hubbard S.S."/>
            <person name="Banfield J.F."/>
        </authorList>
    </citation>
    <scope>NUCLEOTIDE SEQUENCE [LARGE SCALE GENOMIC DNA]</scope>
</reference>
<name>A0A1G2I572_9BACT</name>
<accession>A0A1G2I572</accession>
<organism evidence="1 2">
    <name type="scientific">Candidatus Staskawiczbacteria bacterium RIFCSPHIGHO2_12_FULL_38_11</name>
    <dbReference type="NCBI Taxonomy" id="1802209"/>
    <lineage>
        <taxon>Bacteria</taxon>
        <taxon>Candidatus Staskawicziibacteriota</taxon>
    </lineage>
</organism>
<evidence type="ECO:0000313" key="1">
    <source>
        <dbReference type="EMBL" id="OGZ69964.1"/>
    </source>
</evidence>
<dbReference type="AlphaFoldDB" id="A0A1G2I572"/>
<gene>
    <name evidence="1" type="ORF">A3F47_02355</name>
</gene>
<dbReference type="Proteomes" id="UP000179214">
    <property type="component" value="Unassembled WGS sequence"/>
</dbReference>